<dbReference type="PANTHER" id="PTHR43364">
    <property type="entry name" value="NADH-SPECIFIC METHYLGLYOXAL REDUCTASE-RELATED"/>
    <property type="match status" value="1"/>
</dbReference>
<dbReference type="Gene3D" id="3.20.20.100">
    <property type="entry name" value="NADP-dependent oxidoreductase domain"/>
    <property type="match status" value="1"/>
</dbReference>
<keyword evidence="4" id="KW-1185">Reference proteome</keyword>
<dbReference type="AlphaFoldDB" id="A0A8H6CC40"/>
<protein>
    <recommendedName>
        <fullName evidence="2">NADP-dependent oxidoreductase domain-containing protein</fullName>
    </recommendedName>
</protein>
<evidence type="ECO:0000256" key="1">
    <source>
        <dbReference type="ARBA" id="ARBA00023002"/>
    </source>
</evidence>
<dbReference type="EMBL" id="JACCJB010000016">
    <property type="protein sequence ID" value="KAF6220524.1"/>
    <property type="molecule type" value="Genomic_DNA"/>
</dbReference>
<comment type="caution">
    <text evidence="3">The sequence shown here is derived from an EMBL/GenBank/DDBJ whole genome shotgun (WGS) entry which is preliminary data.</text>
</comment>
<feature type="domain" description="NADP-dependent oxidoreductase" evidence="2">
    <location>
        <begin position="5"/>
        <end position="311"/>
    </location>
</feature>
<gene>
    <name evidence="3" type="ORF">HO133_002957</name>
</gene>
<dbReference type="Pfam" id="PF00248">
    <property type="entry name" value="Aldo_ket_red"/>
    <property type="match status" value="1"/>
</dbReference>
<proteinExistence type="predicted"/>
<evidence type="ECO:0000259" key="2">
    <source>
        <dbReference type="Pfam" id="PF00248"/>
    </source>
</evidence>
<dbReference type="Proteomes" id="UP000593566">
    <property type="component" value="Unassembled WGS sequence"/>
</dbReference>
<dbReference type="InterPro" id="IPR023210">
    <property type="entry name" value="NADP_OxRdtase_dom"/>
</dbReference>
<name>A0A8H6CC40_9LECA</name>
<keyword evidence="1" id="KW-0560">Oxidoreductase</keyword>
<dbReference type="InterPro" id="IPR036812">
    <property type="entry name" value="NAD(P)_OxRdtase_dom_sf"/>
</dbReference>
<reference evidence="3 4" key="1">
    <citation type="journal article" date="2020" name="Genomics">
        <title>Complete, high-quality genomes from long-read metagenomic sequencing of two wolf lichen thalli reveals enigmatic genome architecture.</title>
        <authorList>
            <person name="McKenzie S.K."/>
            <person name="Walston R.F."/>
            <person name="Allen J.L."/>
        </authorList>
    </citation>
    <scope>NUCLEOTIDE SEQUENCE [LARGE SCALE GENOMIC DNA]</scope>
    <source>
        <strain evidence="3">WasteWater1</strain>
    </source>
</reference>
<evidence type="ECO:0000313" key="4">
    <source>
        <dbReference type="Proteomes" id="UP000593566"/>
    </source>
</evidence>
<organism evidence="3 4">
    <name type="scientific">Letharia lupina</name>
    <dbReference type="NCBI Taxonomy" id="560253"/>
    <lineage>
        <taxon>Eukaryota</taxon>
        <taxon>Fungi</taxon>
        <taxon>Dikarya</taxon>
        <taxon>Ascomycota</taxon>
        <taxon>Pezizomycotina</taxon>
        <taxon>Lecanoromycetes</taxon>
        <taxon>OSLEUM clade</taxon>
        <taxon>Lecanoromycetidae</taxon>
        <taxon>Lecanorales</taxon>
        <taxon>Lecanorineae</taxon>
        <taxon>Parmeliaceae</taxon>
        <taxon>Letharia</taxon>
    </lineage>
</organism>
<sequence length="322" mass="35459">MPPQLIFGTASFGMDMTDFQDPPSLFALYKTLQELGIRKLDSGARYPPLNPGRAESLIGETKEMNKEFLIDTKVFTDVRTDGSGDLKGEAIESSIQGSLQRLKAAKGVNILHAHRADPSTPLDKQIQEFNRQIELGRCEAWGVSNIAPQMLEEMILLCEKMGLRKPVCYQGDYNLITRGMETELLPLLRSHGIAFNAFRPLAAGFLTGKLVNNEHGGTRFDDSNPLGKGAQKLFGGEQLHSAMRKFDVQVRLQNITPMEAAIRWIAYNSALGNGDGIILGASKTEQIRETVMMMRKGPLPAEVLEAADDLWSNVGGIRGEIV</sequence>
<dbReference type="InterPro" id="IPR050523">
    <property type="entry name" value="AKR_Detox_Biosynth"/>
</dbReference>
<dbReference type="RefSeq" id="XP_037149959.1">
    <property type="nucleotide sequence ID" value="XM_037293881.1"/>
</dbReference>
<accession>A0A8H6CC40</accession>
<dbReference type="PANTHER" id="PTHR43364:SF4">
    <property type="entry name" value="NAD(P)-LINKED OXIDOREDUCTASE SUPERFAMILY PROTEIN"/>
    <property type="match status" value="1"/>
</dbReference>
<dbReference type="GeneID" id="59331369"/>
<dbReference type="SUPFAM" id="SSF51430">
    <property type="entry name" value="NAD(P)-linked oxidoreductase"/>
    <property type="match status" value="1"/>
</dbReference>
<evidence type="ECO:0000313" key="3">
    <source>
        <dbReference type="EMBL" id="KAF6220524.1"/>
    </source>
</evidence>
<dbReference type="GO" id="GO:0016491">
    <property type="term" value="F:oxidoreductase activity"/>
    <property type="evidence" value="ECO:0007669"/>
    <property type="project" value="UniProtKB-KW"/>
</dbReference>